<keyword evidence="8" id="KW-1185">Reference proteome</keyword>
<reference evidence="7" key="2">
    <citation type="journal article" date="2023" name="BMC Genomics">
        <title>Pest status, molecular evolution, and epigenetic factors derived from the genome assembly of Frankliniella fusca, a thysanopteran phytovirus vector.</title>
        <authorList>
            <person name="Catto M.A."/>
            <person name="Labadie P.E."/>
            <person name="Jacobson A.L."/>
            <person name="Kennedy G.G."/>
            <person name="Srinivasan R."/>
            <person name="Hunt B.G."/>
        </authorList>
    </citation>
    <scope>NUCLEOTIDE SEQUENCE</scope>
    <source>
        <strain evidence="7">PL_HMW_Pooled</strain>
    </source>
</reference>
<dbReference type="GO" id="GO:0008270">
    <property type="term" value="F:zinc ion binding"/>
    <property type="evidence" value="ECO:0007669"/>
    <property type="project" value="UniProtKB-KW"/>
</dbReference>
<evidence type="ECO:0000256" key="1">
    <source>
        <dbReference type="ARBA" id="ARBA00022723"/>
    </source>
</evidence>
<organism evidence="7 8">
    <name type="scientific">Frankliniella fusca</name>
    <dbReference type="NCBI Taxonomy" id="407009"/>
    <lineage>
        <taxon>Eukaryota</taxon>
        <taxon>Metazoa</taxon>
        <taxon>Ecdysozoa</taxon>
        <taxon>Arthropoda</taxon>
        <taxon>Hexapoda</taxon>
        <taxon>Insecta</taxon>
        <taxon>Pterygota</taxon>
        <taxon>Neoptera</taxon>
        <taxon>Paraneoptera</taxon>
        <taxon>Thysanoptera</taxon>
        <taxon>Terebrantia</taxon>
        <taxon>Thripoidea</taxon>
        <taxon>Thripidae</taxon>
        <taxon>Frankliniella</taxon>
    </lineage>
</organism>
<evidence type="ECO:0000256" key="5">
    <source>
        <dbReference type="PROSITE-ProRule" id="PRU00042"/>
    </source>
</evidence>
<evidence type="ECO:0000313" key="7">
    <source>
        <dbReference type="EMBL" id="KAK3929093.1"/>
    </source>
</evidence>
<evidence type="ECO:0000259" key="6">
    <source>
        <dbReference type="PROSITE" id="PS50157"/>
    </source>
</evidence>
<dbReference type="EMBL" id="JAHWGI010001376">
    <property type="protein sequence ID" value="KAK3929093.1"/>
    <property type="molecule type" value="Genomic_DNA"/>
</dbReference>
<dbReference type="SMART" id="SM00355">
    <property type="entry name" value="ZnF_C2H2"/>
    <property type="match status" value="6"/>
</dbReference>
<dbReference type="Proteomes" id="UP001219518">
    <property type="component" value="Unassembled WGS sequence"/>
</dbReference>
<evidence type="ECO:0000256" key="2">
    <source>
        <dbReference type="ARBA" id="ARBA00022737"/>
    </source>
</evidence>
<dbReference type="InterPro" id="IPR013087">
    <property type="entry name" value="Znf_C2H2_type"/>
</dbReference>
<name>A0AAE1HX86_9NEOP</name>
<protein>
    <submittedName>
        <fullName evidence="7">Fez family zinc finger protein 2</fullName>
    </submittedName>
</protein>
<dbReference type="PANTHER" id="PTHR24409:SF295">
    <property type="entry name" value="AZ2-RELATED"/>
    <property type="match status" value="1"/>
</dbReference>
<evidence type="ECO:0000256" key="4">
    <source>
        <dbReference type="ARBA" id="ARBA00022833"/>
    </source>
</evidence>
<keyword evidence="1" id="KW-0479">Metal-binding</keyword>
<gene>
    <name evidence="7" type="ORF">KUF71_017579</name>
</gene>
<dbReference type="AlphaFoldDB" id="A0AAE1HX86"/>
<accession>A0AAE1HX86</accession>
<reference evidence="7" key="1">
    <citation type="submission" date="2021-07" db="EMBL/GenBank/DDBJ databases">
        <authorList>
            <person name="Catto M.A."/>
            <person name="Jacobson A."/>
            <person name="Kennedy G."/>
            <person name="Labadie P."/>
            <person name="Hunt B.G."/>
            <person name="Srinivasan R."/>
        </authorList>
    </citation>
    <scope>NUCLEOTIDE SEQUENCE</scope>
    <source>
        <strain evidence="7">PL_HMW_Pooled</strain>
        <tissue evidence="7">Head</tissue>
    </source>
</reference>
<evidence type="ECO:0000256" key="3">
    <source>
        <dbReference type="ARBA" id="ARBA00022771"/>
    </source>
</evidence>
<dbReference type="Gene3D" id="3.30.160.60">
    <property type="entry name" value="Classic Zinc Finger"/>
    <property type="match status" value="3"/>
</dbReference>
<dbReference type="GO" id="GO:0000977">
    <property type="term" value="F:RNA polymerase II transcription regulatory region sequence-specific DNA binding"/>
    <property type="evidence" value="ECO:0007669"/>
    <property type="project" value="TreeGrafter"/>
</dbReference>
<dbReference type="PROSITE" id="PS00028">
    <property type="entry name" value="ZINC_FINGER_C2H2_1"/>
    <property type="match status" value="4"/>
</dbReference>
<keyword evidence="2" id="KW-0677">Repeat</keyword>
<dbReference type="InterPro" id="IPR036236">
    <property type="entry name" value="Znf_C2H2_sf"/>
</dbReference>
<proteinExistence type="predicted"/>
<dbReference type="PANTHER" id="PTHR24409">
    <property type="entry name" value="ZINC FINGER PROTEIN 142"/>
    <property type="match status" value="1"/>
</dbReference>
<dbReference type="PROSITE" id="PS50157">
    <property type="entry name" value="ZINC_FINGER_C2H2_2"/>
    <property type="match status" value="1"/>
</dbReference>
<dbReference type="GO" id="GO:0000981">
    <property type="term" value="F:DNA-binding transcription factor activity, RNA polymerase II-specific"/>
    <property type="evidence" value="ECO:0007669"/>
    <property type="project" value="TreeGrafter"/>
</dbReference>
<sequence>MYSRLAADIRYFVSRCLQEMKLEGVSQKLICQFCNIEFSDTSSLGKHFCLHNPMQFPDANGVILHICYLCPESFGTENDRMTHLQLKHTVDNVGSQETNQNCQYCGRYFRHSSVLNMHILSCRKLIEKFDNDGFCDYVTLDRSLEPLDQDKSRGNFRKNLAKRGSRSSYSSVGRTELKSKAFKATSDYTNNKFHIDSEDKSNWKRGRQVKDTKEKRVSCAYCMKSFTRKYDAISHVRKSHRSKLEEFLIWLERRKLYLKDKLCSFCDRTFENSEEATKHIQDCHGKNNDDSLVCELCLMSCRSEAELLKHIADHSASDDGSQVSLHITPSQDLPTYLPVVQFAVGGNERVVILNERLDGTNILMNSLMNEEEGIKFTSPGITSTKGIGTVEDRVLQRTNTAPELSGLFLTDLFDKQIQESMMSSSATPQDKKTTMLITFT</sequence>
<keyword evidence="4" id="KW-0862">Zinc</keyword>
<evidence type="ECO:0000313" key="8">
    <source>
        <dbReference type="Proteomes" id="UP001219518"/>
    </source>
</evidence>
<dbReference type="SUPFAM" id="SSF57667">
    <property type="entry name" value="beta-beta-alpha zinc fingers"/>
    <property type="match status" value="1"/>
</dbReference>
<dbReference type="GO" id="GO:0005634">
    <property type="term" value="C:nucleus"/>
    <property type="evidence" value="ECO:0007669"/>
    <property type="project" value="TreeGrafter"/>
</dbReference>
<comment type="caution">
    <text evidence="7">The sequence shown here is derived from an EMBL/GenBank/DDBJ whole genome shotgun (WGS) entry which is preliminary data.</text>
</comment>
<feature type="domain" description="C2H2-type" evidence="6">
    <location>
        <begin position="217"/>
        <end position="245"/>
    </location>
</feature>
<keyword evidence="3 5" id="KW-0863">Zinc-finger</keyword>